<dbReference type="EMBL" id="QBKT01000004">
    <property type="protein sequence ID" value="PTX61675.1"/>
    <property type="molecule type" value="Genomic_DNA"/>
</dbReference>
<keyword evidence="3" id="KW-1185">Reference proteome</keyword>
<keyword evidence="1" id="KW-0812">Transmembrane</keyword>
<feature type="transmembrane region" description="Helical" evidence="1">
    <location>
        <begin position="6"/>
        <end position="21"/>
    </location>
</feature>
<evidence type="ECO:0000256" key="1">
    <source>
        <dbReference type="SAM" id="Phobius"/>
    </source>
</evidence>
<gene>
    <name evidence="2" type="ORF">C8N46_104319</name>
</gene>
<name>A0A2T6C030_9FLAO</name>
<reference evidence="2 3" key="1">
    <citation type="submission" date="2018-04" db="EMBL/GenBank/DDBJ databases">
        <title>Genomic Encyclopedia of Archaeal and Bacterial Type Strains, Phase II (KMG-II): from individual species to whole genera.</title>
        <authorList>
            <person name="Goeker M."/>
        </authorList>
    </citation>
    <scope>NUCLEOTIDE SEQUENCE [LARGE SCALE GENOMIC DNA]</scope>
    <source>
        <strain evidence="2 3">DSM 25731</strain>
    </source>
</reference>
<sequence length="78" mass="9084">MHHPLHLIYMFIGFLYLWIRYRDRKKVASAKKELYDDSYSVAGATVLLSVVGAIFFIVLLIFLIGTIYIIFTRPPSPY</sequence>
<evidence type="ECO:0000313" key="3">
    <source>
        <dbReference type="Proteomes" id="UP000244090"/>
    </source>
</evidence>
<dbReference type="Proteomes" id="UP000244090">
    <property type="component" value="Unassembled WGS sequence"/>
</dbReference>
<keyword evidence="1" id="KW-0472">Membrane</keyword>
<dbReference type="RefSeq" id="WP_146169794.1">
    <property type="nucleotide sequence ID" value="NZ_QBKT01000004.1"/>
</dbReference>
<organism evidence="2 3">
    <name type="scientific">Kordia periserrulae</name>
    <dbReference type="NCBI Taxonomy" id="701523"/>
    <lineage>
        <taxon>Bacteria</taxon>
        <taxon>Pseudomonadati</taxon>
        <taxon>Bacteroidota</taxon>
        <taxon>Flavobacteriia</taxon>
        <taxon>Flavobacteriales</taxon>
        <taxon>Flavobacteriaceae</taxon>
        <taxon>Kordia</taxon>
    </lineage>
</organism>
<feature type="transmembrane region" description="Helical" evidence="1">
    <location>
        <begin position="41"/>
        <end position="71"/>
    </location>
</feature>
<dbReference type="AlphaFoldDB" id="A0A2T6C030"/>
<proteinExistence type="predicted"/>
<protein>
    <submittedName>
        <fullName evidence="2">Uncharacterized protein</fullName>
    </submittedName>
</protein>
<keyword evidence="1" id="KW-1133">Transmembrane helix</keyword>
<evidence type="ECO:0000313" key="2">
    <source>
        <dbReference type="EMBL" id="PTX61675.1"/>
    </source>
</evidence>
<dbReference type="OrthoDB" id="1454631at2"/>
<accession>A0A2T6C030</accession>
<comment type="caution">
    <text evidence="2">The sequence shown here is derived from an EMBL/GenBank/DDBJ whole genome shotgun (WGS) entry which is preliminary data.</text>
</comment>